<dbReference type="InterPro" id="IPR036237">
    <property type="entry name" value="Xyl_isomerase-like_sf"/>
</dbReference>
<evidence type="ECO:0000256" key="1">
    <source>
        <dbReference type="SAM" id="Phobius"/>
    </source>
</evidence>
<gene>
    <name evidence="3" type="ORF">RM549_11515</name>
</gene>
<proteinExistence type="predicted"/>
<sequence length="279" mass="31559">MITRKKFLLYSGAFAVGTMFLPSFALENNFGIKNLGVQLYTFREAMYTDPIGTLNIIADLGFKKIESAKSNKGFYYGLKPKEMQEVCQNLGMNLLSGHVPLDKDWEKTMNVASAAGQEYLICSSMPFGGQTVDNYKKVAEKFNEVGEACKKMGLKFGYHNQTMEFEAQNGKVLYDVLLEHTDPELVHMEIDLAMLVLAGKDPVTYFAKYPGRFPLWHLKDMIIDKGRSTEFGKGGVDIAGILKHKKEAGLKHIFLEQEEYTSSPYESMRHNVTYLQKLL</sequence>
<dbReference type="Pfam" id="PF01261">
    <property type="entry name" value="AP_endonuc_2"/>
    <property type="match status" value="1"/>
</dbReference>
<feature type="domain" description="Xylose isomerase-like TIM barrel" evidence="2">
    <location>
        <begin position="56"/>
        <end position="276"/>
    </location>
</feature>
<dbReference type="Proteomes" id="UP001261624">
    <property type="component" value="Unassembled WGS sequence"/>
</dbReference>
<feature type="transmembrane region" description="Helical" evidence="1">
    <location>
        <begin position="7"/>
        <end position="26"/>
    </location>
</feature>
<dbReference type="EMBL" id="JAVRHM010000012">
    <property type="protein sequence ID" value="MDT0690418.1"/>
    <property type="molecule type" value="Genomic_DNA"/>
</dbReference>
<dbReference type="PANTHER" id="PTHR12110">
    <property type="entry name" value="HYDROXYPYRUVATE ISOMERASE"/>
    <property type="match status" value="1"/>
</dbReference>
<accession>A0ABU3E3D2</accession>
<dbReference type="SUPFAM" id="SSF51658">
    <property type="entry name" value="Xylose isomerase-like"/>
    <property type="match status" value="1"/>
</dbReference>
<protein>
    <submittedName>
        <fullName evidence="3">TIM barrel protein</fullName>
    </submittedName>
</protein>
<keyword evidence="4" id="KW-1185">Reference proteome</keyword>
<dbReference type="InterPro" id="IPR013022">
    <property type="entry name" value="Xyl_isomerase-like_TIM-brl"/>
</dbReference>
<dbReference type="Gene3D" id="3.20.20.150">
    <property type="entry name" value="Divalent-metal-dependent TIM barrel enzymes"/>
    <property type="match status" value="1"/>
</dbReference>
<organism evidence="3 4">
    <name type="scientific">Autumnicola patrickiae</name>
    <dbReference type="NCBI Taxonomy" id="3075591"/>
    <lineage>
        <taxon>Bacteria</taxon>
        <taxon>Pseudomonadati</taxon>
        <taxon>Bacteroidota</taxon>
        <taxon>Flavobacteriia</taxon>
        <taxon>Flavobacteriales</taxon>
        <taxon>Flavobacteriaceae</taxon>
        <taxon>Autumnicola</taxon>
    </lineage>
</organism>
<evidence type="ECO:0000313" key="4">
    <source>
        <dbReference type="Proteomes" id="UP001261624"/>
    </source>
</evidence>
<reference evidence="3 4" key="1">
    <citation type="submission" date="2023-09" db="EMBL/GenBank/DDBJ databases">
        <authorList>
            <person name="Rey-Velasco X."/>
        </authorList>
    </citation>
    <scope>NUCLEOTIDE SEQUENCE [LARGE SCALE GENOMIC DNA]</scope>
    <source>
        <strain evidence="3 4">F188</strain>
    </source>
</reference>
<keyword evidence="1" id="KW-0812">Transmembrane</keyword>
<keyword evidence="1" id="KW-1133">Transmembrane helix</keyword>
<evidence type="ECO:0000259" key="2">
    <source>
        <dbReference type="Pfam" id="PF01261"/>
    </source>
</evidence>
<comment type="caution">
    <text evidence="3">The sequence shown here is derived from an EMBL/GenBank/DDBJ whole genome shotgun (WGS) entry which is preliminary data.</text>
</comment>
<name>A0ABU3E3D2_9FLAO</name>
<evidence type="ECO:0000313" key="3">
    <source>
        <dbReference type="EMBL" id="MDT0690418.1"/>
    </source>
</evidence>
<keyword evidence="1" id="KW-0472">Membrane</keyword>
<dbReference type="InterPro" id="IPR050312">
    <property type="entry name" value="IolE/XylAMocC-like"/>
</dbReference>
<dbReference type="RefSeq" id="WP_311684927.1">
    <property type="nucleotide sequence ID" value="NZ_JAVRHM010000012.1"/>
</dbReference>
<dbReference type="PANTHER" id="PTHR12110:SF41">
    <property type="entry name" value="INOSOSE DEHYDRATASE"/>
    <property type="match status" value="1"/>
</dbReference>